<gene>
    <name evidence="2" type="ORF">CWE15_00855</name>
</gene>
<evidence type="ECO:0000259" key="1">
    <source>
        <dbReference type="Pfam" id="PF04230"/>
    </source>
</evidence>
<dbReference type="PANTHER" id="PTHR36836">
    <property type="entry name" value="COLANIC ACID BIOSYNTHESIS PROTEIN WCAK"/>
    <property type="match status" value="1"/>
</dbReference>
<dbReference type="InterPro" id="IPR007345">
    <property type="entry name" value="Polysacch_pyruvyl_Trfase"/>
</dbReference>
<keyword evidence="3" id="KW-1185">Reference proteome</keyword>
<evidence type="ECO:0000313" key="2">
    <source>
        <dbReference type="EMBL" id="RUO43782.1"/>
    </source>
</evidence>
<dbReference type="Proteomes" id="UP000286976">
    <property type="component" value="Unassembled WGS sequence"/>
</dbReference>
<evidence type="ECO:0000313" key="3">
    <source>
        <dbReference type="Proteomes" id="UP000286976"/>
    </source>
</evidence>
<dbReference type="Pfam" id="PF04230">
    <property type="entry name" value="PS_pyruv_trans"/>
    <property type="match status" value="1"/>
</dbReference>
<keyword evidence="2" id="KW-0808">Transferase</keyword>
<protein>
    <submittedName>
        <fullName evidence="2">Polysaccharide pyruvyl transferase family protein</fullName>
    </submittedName>
</protein>
<sequence length="408" mass="46333">MIIKLGITQVNRNYGCSFNLGKIMKTICFAGLVSETNLGDIAILKSTEYLYKKALPNIEKFGFKRLNIQHENVKSTLLHKLKISALEKLNIDASKVKIHKLISDSKKQYRNELGGVDLIVIVGGGLIKYKYQRFFMYLVALIEVAEELNIPVVLNSVGIEGYSKTDRRCQMLKKALNNPTVKSITTRDDINTLKNLYMLPTSSKLIGKAADSAVYSNEAYNVNKKQTDVFGIGLVRGGIFKDNERDLPPEQLAEFYYQLISEMEKRDIKYKLFTNGLKSDSELLPLIMKKLGRTKLELIEPKEDIDLVQVISSFTTVIAARLHANIISYSLNIPSVGLVWNNKLKLFGKDIGYPERFFDYKHFNVKTILDTAIQANSEGYDQKYMKEYKSSAKLNINKVINKWLAGEL</sequence>
<proteinExistence type="predicted"/>
<name>A0A432X8R2_9GAMM</name>
<reference evidence="2 3" key="1">
    <citation type="journal article" date="2011" name="Front. Microbiol.">
        <title>Genomic signatures of strain selection and enhancement in Bacillus atrophaeus var. globigii, a historical biowarfare simulant.</title>
        <authorList>
            <person name="Gibbons H.S."/>
            <person name="Broomall S.M."/>
            <person name="McNew L.A."/>
            <person name="Daligault H."/>
            <person name="Chapman C."/>
            <person name="Bruce D."/>
            <person name="Karavis M."/>
            <person name="Krepps M."/>
            <person name="McGregor P.A."/>
            <person name="Hong C."/>
            <person name="Park K.H."/>
            <person name="Akmal A."/>
            <person name="Feldman A."/>
            <person name="Lin J.S."/>
            <person name="Chang W.E."/>
            <person name="Higgs B.W."/>
            <person name="Demirev P."/>
            <person name="Lindquist J."/>
            <person name="Liem A."/>
            <person name="Fochler E."/>
            <person name="Read T.D."/>
            <person name="Tapia R."/>
            <person name="Johnson S."/>
            <person name="Bishop-Lilly K.A."/>
            <person name="Detter C."/>
            <person name="Han C."/>
            <person name="Sozhamannan S."/>
            <person name="Rosenzweig C.N."/>
            <person name="Skowronski E.W."/>
        </authorList>
    </citation>
    <scope>NUCLEOTIDE SEQUENCE [LARGE SCALE GENOMIC DNA]</scope>
    <source>
        <strain evidence="2 3">AIT1</strain>
    </source>
</reference>
<comment type="caution">
    <text evidence="2">The sequence shown here is derived from an EMBL/GenBank/DDBJ whole genome shotgun (WGS) entry which is preliminary data.</text>
</comment>
<accession>A0A432X8R2</accession>
<dbReference type="PANTHER" id="PTHR36836:SF1">
    <property type="entry name" value="COLANIC ACID BIOSYNTHESIS PROTEIN WCAK"/>
    <property type="match status" value="1"/>
</dbReference>
<dbReference type="EMBL" id="PIPQ01000001">
    <property type="protein sequence ID" value="RUO43782.1"/>
    <property type="molecule type" value="Genomic_DNA"/>
</dbReference>
<feature type="domain" description="Polysaccharide pyruvyl transferase" evidence="1">
    <location>
        <begin position="37"/>
        <end position="342"/>
    </location>
</feature>
<organism evidence="2 3">
    <name type="scientific">Aliidiomarina taiwanensis</name>
    <dbReference type="NCBI Taxonomy" id="946228"/>
    <lineage>
        <taxon>Bacteria</taxon>
        <taxon>Pseudomonadati</taxon>
        <taxon>Pseudomonadota</taxon>
        <taxon>Gammaproteobacteria</taxon>
        <taxon>Alteromonadales</taxon>
        <taxon>Idiomarinaceae</taxon>
        <taxon>Aliidiomarina</taxon>
    </lineage>
</organism>
<dbReference type="GO" id="GO:0016740">
    <property type="term" value="F:transferase activity"/>
    <property type="evidence" value="ECO:0007669"/>
    <property type="project" value="UniProtKB-KW"/>
</dbReference>
<dbReference type="AlphaFoldDB" id="A0A432X8R2"/>